<comment type="caution">
    <text evidence="1">The sequence shown here is derived from an EMBL/GenBank/DDBJ whole genome shotgun (WGS) entry which is preliminary data.</text>
</comment>
<name>A0A834INW0_RHYFE</name>
<evidence type="ECO:0000313" key="2">
    <source>
        <dbReference type="Proteomes" id="UP000625711"/>
    </source>
</evidence>
<dbReference type="EMBL" id="JAACXV010000078">
    <property type="protein sequence ID" value="KAF7284432.1"/>
    <property type="molecule type" value="Genomic_DNA"/>
</dbReference>
<protein>
    <submittedName>
        <fullName evidence="1">Uncharacterized protein</fullName>
    </submittedName>
</protein>
<gene>
    <name evidence="1" type="ORF">GWI33_022214</name>
</gene>
<evidence type="ECO:0000313" key="1">
    <source>
        <dbReference type="EMBL" id="KAF7284432.1"/>
    </source>
</evidence>
<proteinExistence type="predicted"/>
<reference evidence="1" key="1">
    <citation type="submission" date="2020-08" db="EMBL/GenBank/DDBJ databases">
        <title>Genome sequencing and assembly of the red palm weevil Rhynchophorus ferrugineus.</title>
        <authorList>
            <person name="Dias G.B."/>
            <person name="Bergman C.M."/>
            <person name="Manee M."/>
        </authorList>
    </citation>
    <scope>NUCLEOTIDE SEQUENCE</scope>
    <source>
        <strain evidence="1">AA-2017</strain>
        <tissue evidence="1">Whole larva</tissue>
    </source>
</reference>
<accession>A0A834INW0</accession>
<keyword evidence="2" id="KW-1185">Reference proteome</keyword>
<organism evidence="1 2">
    <name type="scientific">Rhynchophorus ferrugineus</name>
    <name type="common">Red palm weevil</name>
    <name type="synonym">Curculio ferrugineus</name>
    <dbReference type="NCBI Taxonomy" id="354439"/>
    <lineage>
        <taxon>Eukaryota</taxon>
        <taxon>Metazoa</taxon>
        <taxon>Ecdysozoa</taxon>
        <taxon>Arthropoda</taxon>
        <taxon>Hexapoda</taxon>
        <taxon>Insecta</taxon>
        <taxon>Pterygota</taxon>
        <taxon>Neoptera</taxon>
        <taxon>Endopterygota</taxon>
        <taxon>Coleoptera</taxon>
        <taxon>Polyphaga</taxon>
        <taxon>Cucujiformia</taxon>
        <taxon>Curculionidae</taxon>
        <taxon>Dryophthorinae</taxon>
        <taxon>Rhynchophorus</taxon>
    </lineage>
</organism>
<dbReference type="AlphaFoldDB" id="A0A834INW0"/>
<dbReference type="Proteomes" id="UP000625711">
    <property type="component" value="Unassembled WGS sequence"/>
</dbReference>
<sequence length="71" mass="8488">MMRNYLKKSEGGKKKKGKICWQIMNETEKMKVPLAPRTPVFSHEEEQELDDYLLDMESRLYGIMIRDFKGF</sequence>